<evidence type="ECO:0000256" key="1">
    <source>
        <dbReference type="SAM" id="Phobius"/>
    </source>
</evidence>
<feature type="chain" id="PRO_5016280639" description="DUF2330 domain-containing protein" evidence="2">
    <location>
        <begin position="32"/>
        <end position="395"/>
    </location>
</feature>
<dbReference type="Proteomes" id="UP000262583">
    <property type="component" value="Chromosome"/>
</dbReference>
<feature type="transmembrane region" description="Helical" evidence="1">
    <location>
        <begin position="370"/>
        <end position="391"/>
    </location>
</feature>
<dbReference type="AlphaFoldDB" id="A0A2Z4Y910"/>
<keyword evidence="2" id="KW-0732">Signal</keyword>
<evidence type="ECO:0008006" key="5">
    <source>
        <dbReference type="Google" id="ProtNLM"/>
    </source>
</evidence>
<sequence>MNIKNRQSRRKVAVGMLGMLTVFGIEVTATAAAPDLAHPFNIHPMHARGHAVVQIAPAFQKEEGYNVCPPEVIANLPVQVEWFHTLGEDLLELTTSHGAVLIYARRAKTSPSTPELVTLWEKGSPYLRSIYPSVVSGVDTFYALFMPSCLAFTRRDEHGKPSPPEVIDVINTTTGTTYRGLLRQGIDPGIPGAEPQKTVLELTMNRQGQIVYLAVLDESKYTGSNIQRTWRTPHYQLFIESYVPTIANLPATYRCVIWDVPPSYAPKLIERLSKQTTVPLTQAVPLNDLIALGDDMVQHTLPALLYEVRYEQVEPLPLQRSLKDLAEQRSKGMRLRTKPALAQLKLPEEAAAKSPYRAPKSASRSFLERWGLALGIACLAAAATTAAVLFIRRKE</sequence>
<keyword evidence="1" id="KW-1133">Transmembrane helix</keyword>
<proteinExistence type="predicted"/>
<protein>
    <recommendedName>
        <fullName evidence="5">DUF2330 domain-containing protein</fullName>
    </recommendedName>
</protein>
<evidence type="ECO:0000313" key="3">
    <source>
        <dbReference type="EMBL" id="AXA36933.1"/>
    </source>
</evidence>
<evidence type="ECO:0000313" key="4">
    <source>
        <dbReference type="Proteomes" id="UP000262583"/>
    </source>
</evidence>
<reference evidence="3 4" key="1">
    <citation type="submission" date="2018-05" db="EMBL/GenBank/DDBJ databases">
        <title>A metagenomic window into the 2 km-deep terrestrial subsurface aquifer revealed taxonomically and functionally diverse microbial community comprising novel uncultured bacterial lineages.</title>
        <authorList>
            <person name="Kadnikov V.V."/>
            <person name="Mardanov A.V."/>
            <person name="Beletsky A.V."/>
            <person name="Banks D."/>
            <person name="Pimenov N.V."/>
            <person name="Frank Y.A."/>
            <person name="Karnachuk O.V."/>
            <person name="Ravin N.V."/>
        </authorList>
    </citation>
    <scope>NUCLEOTIDE SEQUENCE [LARGE SCALE GENOMIC DNA]</scope>
    <source>
        <strain evidence="3">BY</strain>
    </source>
</reference>
<feature type="signal peptide" evidence="2">
    <location>
        <begin position="1"/>
        <end position="31"/>
    </location>
</feature>
<keyword evidence="1" id="KW-0472">Membrane</keyword>
<accession>A0A2Z4Y910</accession>
<dbReference type="EMBL" id="CP030759">
    <property type="protein sequence ID" value="AXA36933.1"/>
    <property type="molecule type" value="Genomic_DNA"/>
</dbReference>
<organism evidence="3 4">
    <name type="scientific">Sumerlaea chitinivorans</name>
    <dbReference type="NCBI Taxonomy" id="2250252"/>
    <lineage>
        <taxon>Bacteria</taxon>
        <taxon>Candidatus Sumerlaeota</taxon>
        <taxon>Candidatus Sumerlaeia</taxon>
        <taxon>Candidatus Sumerlaeales</taxon>
        <taxon>Candidatus Sumerlaeaceae</taxon>
        <taxon>Candidatus Sumerlaea</taxon>
    </lineage>
</organism>
<evidence type="ECO:0000256" key="2">
    <source>
        <dbReference type="SAM" id="SignalP"/>
    </source>
</evidence>
<name>A0A2Z4Y910_SUMC1</name>
<dbReference type="KEGG" id="schv:BRCON_2156"/>
<gene>
    <name evidence="3" type="ORF">BRCON_2156</name>
</gene>
<keyword evidence="1" id="KW-0812">Transmembrane</keyword>